<evidence type="ECO:0000313" key="5">
    <source>
        <dbReference type="EMBL" id="RVU70794.1"/>
    </source>
</evidence>
<evidence type="ECO:0000313" key="6">
    <source>
        <dbReference type="Proteomes" id="UP000288291"/>
    </source>
</evidence>
<dbReference type="EMBL" id="RXIA01000012">
    <property type="protein sequence ID" value="RVU70794.1"/>
    <property type="molecule type" value="Genomic_DNA"/>
</dbReference>
<evidence type="ECO:0000259" key="4">
    <source>
        <dbReference type="PROSITE" id="PS01124"/>
    </source>
</evidence>
<keyword evidence="2" id="KW-0238">DNA-binding</keyword>
<dbReference type="InterPro" id="IPR018062">
    <property type="entry name" value="HTH_AraC-typ_CS"/>
</dbReference>
<keyword evidence="1" id="KW-0805">Transcription regulation</keyword>
<dbReference type="InterPro" id="IPR009057">
    <property type="entry name" value="Homeodomain-like_sf"/>
</dbReference>
<sequence>MTEDQQYTVKNDSRKTILTKLKFAHFDYEQYFETFDTEDKREQSIIKELDQQLNNQHFIWFKTGKEMHSARMMDRVIHEYLADEVFGEALVKAQLKLIFVMSLRAKIISEKRDKKFNQDKFERYVEENLATVTLQEAAEEFGFNMNYFSNLVKRTLGQNFSSYLNQQKMERAKELVVNGNDPIKDIITALGYSSRANFYRQFNEYYGETPAGMRKRLKK</sequence>
<name>A0A437SV58_9LACO</name>
<protein>
    <submittedName>
        <fullName evidence="5">AraC family transcriptional regulator</fullName>
    </submittedName>
</protein>
<dbReference type="SUPFAM" id="SSF46689">
    <property type="entry name" value="Homeodomain-like"/>
    <property type="match status" value="1"/>
</dbReference>
<reference evidence="5 6" key="1">
    <citation type="submission" date="2018-12" db="EMBL/GenBank/DDBJ databases">
        <authorList>
            <person name="Meng J."/>
        </authorList>
    </citation>
    <scope>NUCLEOTIDE SEQUENCE [LARGE SCALE GENOMIC DNA]</scope>
    <source>
        <strain evidence="5 6">HT111-2</strain>
    </source>
</reference>
<evidence type="ECO:0000256" key="2">
    <source>
        <dbReference type="ARBA" id="ARBA00023125"/>
    </source>
</evidence>
<dbReference type="InterPro" id="IPR018060">
    <property type="entry name" value="HTH_AraC"/>
</dbReference>
<dbReference type="Proteomes" id="UP000288291">
    <property type="component" value="Unassembled WGS sequence"/>
</dbReference>
<dbReference type="Pfam" id="PF12833">
    <property type="entry name" value="HTH_18"/>
    <property type="match status" value="1"/>
</dbReference>
<dbReference type="PROSITE" id="PS00041">
    <property type="entry name" value="HTH_ARAC_FAMILY_1"/>
    <property type="match status" value="1"/>
</dbReference>
<dbReference type="SMART" id="SM00342">
    <property type="entry name" value="HTH_ARAC"/>
    <property type="match status" value="1"/>
</dbReference>
<accession>A0A437SV58</accession>
<gene>
    <name evidence="5" type="ORF">EJK17_05190</name>
</gene>
<proteinExistence type="predicted"/>
<keyword evidence="6" id="KW-1185">Reference proteome</keyword>
<organism evidence="5 6">
    <name type="scientific">Lactobacillus xujianguonis</name>
    <dbReference type="NCBI Taxonomy" id="2495899"/>
    <lineage>
        <taxon>Bacteria</taxon>
        <taxon>Bacillati</taxon>
        <taxon>Bacillota</taxon>
        <taxon>Bacilli</taxon>
        <taxon>Lactobacillales</taxon>
        <taxon>Lactobacillaceae</taxon>
        <taxon>Lactobacillus</taxon>
    </lineage>
</organism>
<dbReference type="PROSITE" id="PS01124">
    <property type="entry name" value="HTH_ARAC_FAMILY_2"/>
    <property type="match status" value="1"/>
</dbReference>
<dbReference type="GO" id="GO:0043565">
    <property type="term" value="F:sequence-specific DNA binding"/>
    <property type="evidence" value="ECO:0007669"/>
    <property type="project" value="InterPro"/>
</dbReference>
<evidence type="ECO:0000256" key="1">
    <source>
        <dbReference type="ARBA" id="ARBA00023015"/>
    </source>
</evidence>
<dbReference type="RefSeq" id="WP_103660757.1">
    <property type="nucleotide sequence ID" value="NZ_ML136880.1"/>
</dbReference>
<comment type="caution">
    <text evidence="5">The sequence shown here is derived from an EMBL/GenBank/DDBJ whole genome shotgun (WGS) entry which is preliminary data.</text>
</comment>
<keyword evidence="3" id="KW-0804">Transcription</keyword>
<dbReference type="PANTHER" id="PTHR43280">
    <property type="entry name" value="ARAC-FAMILY TRANSCRIPTIONAL REGULATOR"/>
    <property type="match status" value="1"/>
</dbReference>
<dbReference type="AlphaFoldDB" id="A0A437SV58"/>
<dbReference type="PANTHER" id="PTHR43280:SF28">
    <property type="entry name" value="HTH-TYPE TRANSCRIPTIONAL ACTIVATOR RHAS"/>
    <property type="match status" value="1"/>
</dbReference>
<feature type="domain" description="HTH araC/xylS-type" evidence="4">
    <location>
        <begin position="119"/>
        <end position="216"/>
    </location>
</feature>
<dbReference type="Gene3D" id="1.10.10.60">
    <property type="entry name" value="Homeodomain-like"/>
    <property type="match status" value="2"/>
</dbReference>
<dbReference type="GO" id="GO:0003700">
    <property type="term" value="F:DNA-binding transcription factor activity"/>
    <property type="evidence" value="ECO:0007669"/>
    <property type="project" value="InterPro"/>
</dbReference>
<evidence type="ECO:0000256" key="3">
    <source>
        <dbReference type="ARBA" id="ARBA00023163"/>
    </source>
</evidence>